<evidence type="ECO:0000313" key="2">
    <source>
        <dbReference type="Proteomes" id="UP000694567"/>
    </source>
</evidence>
<organism evidence="1 2">
    <name type="scientific">Bubo bubo</name>
    <name type="common">Eurasian eagle-owl</name>
    <name type="synonym">Strix bubo</name>
    <dbReference type="NCBI Taxonomy" id="30461"/>
    <lineage>
        <taxon>Eukaryota</taxon>
        <taxon>Metazoa</taxon>
        <taxon>Chordata</taxon>
        <taxon>Craniata</taxon>
        <taxon>Vertebrata</taxon>
        <taxon>Euteleostomi</taxon>
        <taxon>Archelosauria</taxon>
        <taxon>Archosauria</taxon>
        <taxon>Dinosauria</taxon>
        <taxon>Saurischia</taxon>
        <taxon>Theropoda</taxon>
        <taxon>Coelurosauria</taxon>
        <taxon>Aves</taxon>
        <taxon>Neognathae</taxon>
        <taxon>Neoaves</taxon>
        <taxon>Telluraves</taxon>
        <taxon>Strigiformes</taxon>
        <taxon>Strigidae</taxon>
        <taxon>Bubo</taxon>
    </lineage>
</organism>
<accession>A0A8C0EAP8</accession>
<keyword evidence="2" id="KW-1185">Reference proteome</keyword>
<reference evidence="1" key="1">
    <citation type="submission" date="2025-08" db="UniProtKB">
        <authorList>
            <consortium name="Ensembl"/>
        </authorList>
    </citation>
    <scope>IDENTIFICATION</scope>
</reference>
<protein>
    <submittedName>
        <fullName evidence="1">Uncharacterized protein</fullName>
    </submittedName>
</protein>
<dbReference type="AlphaFoldDB" id="A0A8C0EAP8"/>
<dbReference type="Ensembl" id="ENSBOBT00000000916.1">
    <property type="protein sequence ID" value="ENSBOBP00000000900.1"/>
    <property type="gene ID" value="ENSBOBG00000000663.1"/>
</dbReference>
<evidence type="ECO:0000313" key="1">
    <source>
        <dbReference type="Ensembl" id="ENSBOBP00000000900.1"/>
    </source>
</evidence>
<dbReference type="Proteomes" id="UP000694567">
    <property type="component" value="Unplaced"/>
</dbReference>
<name>A0A8C0EAP8_BUBBB</name>
<proteinExistence type="predicted"/>
<reference evidence="1" key="2">
    <citation type="submission" date="2025-09" db="UniProtKB">
        <authorList>
            <consortium name="Ensembl"/>
        </authorList>
    </citation>
    <scope>IDENTIFICATION</scope>
</reference>
<sequence length="56" mass="6663">CINKIVLFELDILPKNGSEVFFSRGIYEKYSLAPSLSELWLQQEKFRNLWNCVVWP</sequence>